<comment type="caution">
    <text evidence="1">The sequence shown here is derived from an EMBL/GenBank/DDBJ whole genome shotgun (WGS) entry which is preliminary data.</text>
</comment>
<protein>
    <submittedName>
        <fullName evidence="1">Uncharacterized protein</fullName>
    </submittedName>
</protein>
<proteinExistence type="predicted"/>
<dbReference type="GeneID" id="47102238"/>
<dbReference type="Pfam" id="PF09932">
    <property type="entry name" value="DUF2164"/>
    <property type="match status" value="1"/>
</dbReference>
<name>A0A0C1VNL4_9VIBR</name>
<dbReference type="PATRIC" id="fig|1229493.5.peg.3245"/>
<dbReference type="AlphaFoldDB" id="A0A0C1VNL4"/>
<organism evidence="1 2">
    <name type="scientific">Vibrio owensii CAIM 1854 = LMG 25443</name>
    <dbReference type="NCBI Taxonomy" id="1229493"/>
    <lineage>
        <taxon>Bacteria</taxon>
        <taxon>Pseudomonadati</taxon>
        <taxon>Pseudomonadota</taxon>
        <taxon>Gammaproteobacteria</taxon>
        <taxon>Vibrionales</taxon>
        <taxon>Vibrionaceae</taxon>
        <taxon>Vibrio</taxon>
    </lineage>
</organism>
<reference evidence="1 2" key="1">
    <citation type="submission" date="2014-07" db="EMBL/GenBank/DDBJ databases">
        <title>Unique and conserved regions in Vibrio harveyi and related species in comparison with the shrimp pathogen Vibrio harveyi CAIM 1792.</title>
        <authorList>
            <person name="Espinoza-Valles I."/>
            <person name="Vora G."/>
            <person name="Leekitcharoenphon P."/>
            <person name="Ussery D."/>
            <person name="Hoj L."/>
            <person name="Gomez-Gil B."/>
        </authorList>
    </citation>
    <scope>NUCLEOTIDE SEQUENCE [LARGE SCALE GENOMIC DNA]</scope>
    <source>
        <strain evidence="2">CAIM 1854 / LMG 25443</strain>
    </source>
</reference>
<dbReference type="Proteomes" id="UP000031586">
    <property type="component" value="Unassembled WGS sequence"/>
</dbReference>
<dbReference type="EMBL" id="JPRD01000037">
    <property type="protein sequence ID" value="KIF51413.1"/>
    <property type="molecule type" value="Genomic_DNA"/>
</dbReference>
<dbReference type="InterPro" id="IPR018680">
    <property type="entry name" value="DUF2164"/>
</dbReference>
<gene>
    <name evidence="1" type="ORF">H735_19590</name>
</gene>
<accession>A0A0C1VNL4</accession>
<evidence type="ECO:0000313" key="1">
    <source>
        <dbReference type="EMBL" id="KIF51413.1"/>
    </source>
</evidence>
<evidence type="ECO:0000313" key="2">
    <source>
        <dbReference type="Proteomes" id="UP000031586"/>
    </source>
</evidence>
<dbReference type="RefSeq" id="WP_005441892.1">
    <property type="nucleotide sequence ID" value="NZ_BAOH01000097.1"/>
</dbReference>
<sequence length="80" mass="9478">MIKLERAQKEALATAIQDYMQDELEVEIGQFDSEFLIDFITEKLAPIYYNKGIEDAKTVIERRMLEMTDELYEIEQEVQL</sequence>